<evidence type="ECO:0000256" key="4">
    <source>
        <dbReference type="ARBA" id="ARBA00023136"/>
    </source>
</evidence>
<dbReference type="GO" id="GO:0016020">
    <property type="term" value="C:membrane"/>
    <property type="evidence" value="ECO:0007669"/>
    <property type="project" value="UniProtKB-SubCell"/>
</dbReference>
<evidence type="ECO:0000256" key="6">
    <source>
        <dbReference type="SAM" id="Phobius"/>
    </source>
</evidence>
<feature type="transmembrane region" description="Helical" evidence="6">
    <location>
        <begin position="277"/>
        <end position="297"/>
    </location>
</feature>
<dbReference type="AlphaFoldDB" id="T1IQS2"/>
<reference evidence="9" key="1">
    <citation type="submission" date="2011-05" db="EMBL/GenBank/DDBJ databases">
        <authorList>
            <person name="Richards S.R."/>
            <person name="Qu J."/>
            <person name="Jiang H."/>
            <person name="Jhangiani S.N."/>
            <person name="Agravi P."/>
            <person name="Goodspeed R."/>
            <person name="Gross S."/>
            <person name="Mandapat C."/>
            <person name="Jackson L."/>
            <person name="Mathew T."/>
            <person name="Pu L."/>
            <person name="Thornton R."/>
            <person name="Saada N."/>
            <person name="Wilczek-Boney K.B."/>
            <person name="Lee S."/>
            <person name="Kovar C."/>
            <person name="Wu Y."/>
            <person name="Scherer S.E."/>
            <person name="Worley K.C."/>
            <person name="Muzny D.M."/>
            <person name="Gibbs R."/>
        </authorList>
    </citation>
    <scope>NUCLEOTIDE SEQUENCE</scope>
    <source>
        <strain evidence="9">Brora</strain>
    </source>
</reference>
<keyword evidence="9" id="KW-1185">Reference proteome</keyword>
<dbReference type="InterPro" id="IPR020846">
    <property type="entry name" value="MFS_dom"/>
</dbReference>
<feature type="compositionally biased region" description="Polar residues" evidence="5">
    <location>
        <begin position="7"/>
        <end position="18"/>
    </location>
</feature>
<dbReference type="GO" id="GO:0022857">
    <property type="term" value="F:transmembrane transporter activity"/>
    <property type="evidence" value="ECO:0007669"/>
    <property type="project" value="InterPro"/>
</dbReference>
<feature type="compositionally biased region" description="Basic and acidic residues" evidence="5">
    <location>
        <begin position="816"/>
        <end position="825"/>
    </location>
</feature>
<dbReference type="Gene3D" id="1.20.1250.20">
    <property type="entry name" value="MFS general substrate transporter like domains"/>
    <property type="match status" value="1"/>
</dbReference>
<feature type="transmembrane region" description="Helical" evidence="6">
    <location>
        <begin position="394"/>
        <end position="413"/>
    </location>
</feature>
<keyword evidence="3 6" id="KW-1133">Transmembrane helix</keyword>
<feature type="transmembrane region" description="Helical" evidence="6">
    <location>
        <begin position="569"/>
        <end position="590"/>
    </location>
</feature>
<feature type="transmembrane region" description="Helical" evidence="6">
    <location>
        <begin position="665"/>
        <end position="682"/>
    </location>
</feature>
<feature type="transmembrane region" description="Helical" evidence="6">
    <location>
        <begin position="543"/>
        <end position="564"/>
    </location>
</feature>
<evidence type="ECO:0000256" key="2">
    <source>
        <dbReference type="ARBA" id="ARBA00022692"/>
    </source>
</evidence>
<dbReference type="EnsemblMetazoa" id="SMAR003396-RA">
    <property type="protein sequence ID" value="SMAR003396-PA"/>
    <property type="gene ID" value="SMAR003396"/>
</dbReference>
<feature type="transmembrane region" description="Helical" evidence="6">
    <location>
        <begin position="596"/>
        <end position="616"/>
    </location>
</feature>
<dbReference type="HOGENOM" id="CLU_320634_0_0_1"/>
<protein>
    <recommendedName>
        <fullName evidence="7">Major facilitator superfamily (MFS) profile domain-containing protein</fullName>
    </recommendedName>
</protein>
<dbReference type="PANTHER" id="PTHR24064">
    <property type="entry name" value="SOLUTE CARRIER FAMILY 22 MEMBER"/>
    <property type="match status" value="1"/>
</dbReference>
<feature type="transmembrane region" description="Helical" evidence="6">
    <location>
        <begin position="309"/>
        <end position="327"/>
    </location>
</feature>
<dbReference type="EMBL" id="JH431313">
    <property type="status" value="NOT_ANNOTATED_CDS"/>
    <property type="molecule type" value="Genomic_DNA"/>
</dbReference>
<dbReference type="Pfam" id="PF00083">
    <property type="entry name" value="Sugar_tr"/>
    <property type="match status" value="1"/>
</dbReference>
<evidence type="ECO:0000259" key="7">
    <source>
        <dbReference type="PROSITE" id="PS50850"/>
    </source>
</evidence>
<dbReference type="PhylomeDB" id="T1IQS2"/>
<feature type="transmembrane region" description="Helical" evidence="6">
    <location>
        <begin position="510"/>
        <end position="531"/>
    </location>
</feature>
<dbReference type="PROSITE" id="PS50850">
    <property type="entry name" value="MFS"/>
    <property type="match status" value="1"/>
</dbReference>
<sequence>MAAAPHNPNNVQPGTSRDGNQRLHSNRRHSKAHDDALHTEIQIDQSDAGSRAGTEVEEEILQLNHLEPETIPIYDIRLFNQQRRNRRYSASRSLPISLAVTPISELDTFSPLSSQWVIISEPRRAESTSLSYLSQRSTNTYNSATHFEDAFTKAGGFYNYQLRVLIVLCLASLYCGPSMMIWNFMQNVPKHRCQVQSDNSSTLANVSQFIHPQLDNLIPKKGYWSTDLDPCKKYDVSISSSSKAAVVLCDHFVFDVSKYSFMTTPAVSFEMVCQREWMWNASNVIFNVGILVGAVVFGVTADRFGRRPALLLALFMLTVSGISEVLVPDPKMYMVLVGFTGAGIVGTYQTAFILAMELVGSSQRRPVGFTFYIFFQFGYFISTFYVYFIRDWKLQKIALITPGLIFITYWWILPESAQWFLVKGKTKEAEEMLTRVAHVNKKLDGGSIVFENNKMHNSAKDMFILDSVTEAQKKSSSNSTSHRMNSIKEKTENARICTDLLSESQPRNSFIVIFIVMLLVGIGPKASRLYAIFKLYDNVYIEYLINGSLEIGGAFMGILFSPFFNRRQLFLVSSIIVSASFILMAILTIYDHWELFWIRIIIWKIFISTAVSNLRVMAAELFPTQARATLFSIGTVMMGIGEYINAGIRTDSKQKGFVIGNKDPFVFYGFASAAAGLLILLLPEMYNKPMPNTFADCKDFSSYDRDFPGLIKIMQKIHGAKQNQRVQEILEERRRESQAALKPRRKSRRPRTDGSSISGHESTDNSISHHKNEEFSRISTPIATPDGLKHSLSKSSIDTLDTAGRYSPCVEPAKTPTKETHEKSRPKSKLMRKGSANTSTFEMLEERKKKQREFGARLTDSQVNAKRKRKTSESESSFGVFETRDQQTQVMLENASLASLCENDL</sequence>
<accession>T1IQS2</accession>
<keyword evidence="2 6" id="KW-0812">Transmembrane</keyword>
<evidence type="ECO:0000256" key="5">
    <source>
        <dbReference type="SAM" id="MobiDB-lite"/>
    </source>
</evidence>
<feature type="compositionally biased region" description="Polar residues" evidence="5">
    <location>
        <begin position="753"/>
        <end position="766"/>
    </location>
</feature>
<feature type="compositionally biased region" description="Basic and acidic residues" evidence="5">
    <location>
        <begin position="844"/>
        <end position="855"/>
    </location>
</feature>
<feature type="region of interest" description="Disordered" evidence="5">
    <location>
        <begin position="732"/>
        <end position="880"/>
    </location>
</feature>
<evidence type="ECO:0000256" key="3">
    <source>
        <dbReference type="ARBA" id="ARBA00022989"/>
    </source>
</evidence>
<name>T1IQS2_STRMM</name>
<dbReference type="SUPFAM" id="SSF103473">
    <property type="entry name" value="MFS general substrate transporter"/>
    <property type="match status" value="1"/>
</dbReference>
<feature type="transmembrane region" description="Helical" evidence="6">
    <location>
        <begin position="628"/>
        <end position="645"/>
    </location>
</feature>
<dbReference type="InterPro" id="IPR036259">
    <property type="entry name" value="MFS_trans_sf"/>
</dbReference>
<organism evidence="8 9">
    <name type="scientific">Strigamia maritima</name>
    <name type="common">European centipede</name>
    <name type="synonym">Geophilus maritimus</name>
    <dbReference type="NCBI Taxonomy" id="126957"/>
    <lineage>
        <taxon>Eukaryota</taxon>
        <taxon>Metazoa</taxon>
        <taxon>Ecdysozoa</taxon>
        <taxon>Arthropoda</taxon>
        <taxon>Myriapoda</taxon>
        <taxon>Chilopoda</taxon>
        <taxon>Pleurostigmophora</taxon>
        <taxon>Geophilomorpha</taxon>
        <taxon>Linotaeniidae</taxon>
        <taxon>Strigamia</taxon>
    </lineage>
</organism>
<dbReference type="STRING" id="126957.T1IQS2"/>
<comment type="subcellular location">
    <subcellularLocation>
        <location evidence="1">Membrane</location>
        <topology evidence="1">Multi-pass membrane protein</topology>
    </subcellularLocation>
</comment>
<feature type="transmembrane region" description="Helical" evidence="6">
    <location>
        <begin position="162"/>
        <end position="182"/>
    </location>
</feature>
<dbReference type="eggNOG" id="KOG0255">
    <property type="taxonomic scope" value="Eukaryota"/>
</dbReference>
<dbReference type="Proteomes" id="UP000014500">
    <property type="component" value="Unassembled WGS sequence"/>
</dbReference>
<evidence type="ECO:0000313" key="9">
    <source>
        <dbReference type="Proteomes" id="UP000014500"/>
    </source>
</evidence>
<dbReference type="InterPro" id="IPR005828">
    <property type="entry name" value="MFS_sugar_transport-like"/>
</dbReference>
<feature type="transmembrane region" description="Helical" evidence="6">
    <location>
        <begin position="367"/>
        <end position="388"/>
    </location>
</feature>
<feature type="region of interest" description="Disordered" evidence="5">
    <location>
        <begin position="1"/>
        <end position="36"/>
    </location>
</feature>
<feature type="transmembrane region" description="Helical" evidence="6">
    <location>
        <begin position="333"/>
        <end position="355"/>
    </location>
</feature>
<keyword evidence="4 6" id="KW-0472">Membrane</keyword>
<proteinExistence type="predicted"/>
<reference evidence="8" key="2">
    <citation type="submission" date="2015-02" db="UniProtKB">
        <authorList>
            <consortium name="EnsemblMetazoa"/>
        </authorList>
    </citation>
    <scope>IDENTIFICATION</scope>
</reference>
<feature type="domain" description="Major facilitator superfamily (MFS) profile" evidence="7">
    <location>
        <begin position="236"/>
        <end position="687"/>
    </location>
</feature>
<evidence type="ECO:0000256" key="1">
    <source>
        <dbReference type="ARBA" id="ARBA00004141"/>
    </source>
</evidence>
<evidence type="ECO:0000313" key="8">
    <source>
        <dbReference type="EnsemblMetazoa" id="SMAR003396-PA"/>
    </source>
</evidence>